<keyword evidence="1" id="KW-1133">Transmembrane helix</keyword>
<feature type="transmembrane region" description="Helical" evidence="1">
    <location>
        <begin position="113"/>
        <end position="134"/>
    </location>
</feature>
<keyword evidence="1" id="KW-0472">Membrane</keyword>
<dbReference type="Proteomes" id="UP000029629">
    <property type="component" value="Unassembled WGS sequence"/>
</dbReference>
<feature type="transmembrane region" description="Helical" evidence="1">
    <location>
        <begin position="425"/>
        <end position="446"/>
    </location>
</feature>
<gene>
    <name evidence="2" type="ORF">HMPREF2130_05960</name>
</gene>
<feature type="transmembrane region" description="Helical" evidence="1">
    <location>
        <begin position="250"/>
        <end position="268"/>
    </location>
</feature>
<dbReference type="OrthoDB" id="8556356at2"/>
<feature type="transmembrane region" description="Helical" evidence="1">
    <location>
        <begin position="20"/>
        <end position="39"/>
    </location>
</feature>
<dbReference type="RefSeq" id="WP_036559036.1">
    <property type="nucleotide sequence ID" value="NZ_JRNI01000021.1"/>
</dbReference>
<accession>A0A095Z7M0</accession>
<evidence type="ECO:0000313" key="3">
    <source>
        <dbReference type="Proteomes" id="UP000029629"/>
    </source>
</evidence>
<organism evidence="2 3">
    <name type="scientific">Oligella urethralis DNF00040</name>
    <dbReference type="NCBI Taxonomy" id="1401065"/>
    <lineage>
        <taxon>Bacteria</taxon>
        <taxon>Pseudomonadati</taxon>
        <taxon>Pseudomonadota</taxon>
        <taxon>Betaproteobacteria</taxon>
        <taxon>Burkholderiales</taxon>
        <taxon>Alcaligenaceae</taxon>
        <taxon>Oligella</taxon>
    </lineage>
</organism>
<dbReference type="eggNOG" id="COG1807">
    <property type="taxonomic scope" value="Bacteria"/>
</dbReference>
<dbReference type="AlphaFoldDB" id="A0A095Z7M0"/>
<sequence length="592" mass="67153">MPLQEIKTPARLTAPTTRKLPRQTLLWVGLAYVLFGLFFRDAWKTDDAVGLASMLRAIHDGGAYFMAPYIGDLPAVEQGPLLLWIGAAFEAVFSPLFALWLNPLESQIAAVKLANLLYFYIVLYGIWYGCYLLARRPECQPMPLPFGGDPAPRDYGRMLADCAFLFLIACFGILMRMHETSFIPLLMACHALVFYGFVRILELPKQALFFLIAGLSGSFFAAGLIGVFPLVLSALMLLFYPHYNHQHKRILLIALLISLVLVGAWLLAIKSQQAEWFSAWLQYNQTAFSGYGRDFLSSLRDLAWFLLPLWPFALYSLWQWRYYFTAPHIFIPTILSAANFVLLLLLSNSFEPEYAPLVIPMTILAAMAIPTIRRHLINALDWYSIMVNSLAIAVIWLGWIALYLGWPAKIHANITRLVPGFEIEIRWWAVIFSMVVTILWFAAINWRLRLKPEALWRGVVLFAIGLTASWLIIVALWMPAVDYNRSYKSVAYELADAVQAHVKNGECIRSVGVGQGQSALFYIYGQTILTKNDDCEWLLTQTNEKRRIGLDHLYSRLPAADHLSSGVTLWQGSRDSDRHGELFRLISLPAPF</sequence>
<feature type="transmembrane region" description="Helical" evidence="1">
    <location>
        <begin position="458"/>
        <end position="478"/>
    </location>
</feature>
<evidence type="ECO:0000256" key="1">
    <source>
        <dbReference type="SAM" id="Phobius"/>
    </source>
</evidence>
<proteinExistence type="predicted"/>
<dbReference type="EMBL" id="JRNI01000021">
    <property type="protein sequence ID" value="KGF30678.1"/>
    <property type="molecule type" value="Genomic_DNA"/>
</dbReference>
<evidence type="ECO:0008006" key="4">
    <source>
        <dbReference type="Google" id="ProtNLM"/>
    </source>
</evidence>
<reference evidence="2 3" key="1">
    <citation type="submission" date="2014-07" db="EMBL/GenBank/DDBJ databases">
        <authorList>
            <person name="McCorrison J."/>
            <person name="Sanka R."/>
            <person name="Torralba M."/>
            <person name="Gillis M."/>
            <person name="Haft D.H."/>
            <person name="Methe B."/>
            <person name="Sutton G."/>
            <person name="Nelson K.E."/>
        </authorList>
    </citation>
    <scope>NUCLEOTIDE SEQUENCE [LARGE SCALE GENOMIC DNA]</scope>
    <source>
        <strain evidence="2 3">DNF00040</strain>
    </source>
</reference>
<comment type="caution">
    <text evidence="2">The sequence shown here is derived from an EMBL/GenBank/DDBJ whole genome shotgun (WGS) entry which is preliminary data.</text>
</comment>
<feature type="transmembrane region" description="Helical" evidence="1">
    <location>
        <begin position="154"/>
        <end position="175"/>
    </location>
</feature>
<feature type="transmembrane region" description="Helical" evidence="1">
    <location>
        <begin position="182"/>
        <end position="201"/>
    </location>
</feature>
<name>A0A095Z7M0_9BURK</name>
<feature type="transmembrane region" description="Helical" evidence="1">
    <location>
        <begin position="81"/>
        <end position="101"/>
    </location>
</feature>
<feature type="transmembrane region" description="Helical" evidence="1">
    <location>
        <begin position="354"/>
        <end position="373"/>
    </location>
</feature>
<feature type="transmembrane region" description="Helical" evidence="1">
    <location>
        <begin position="330"/>
        <end position="348"/>
    </location>
</feature>
<feature type="transmembrane region" description="Helical" evidence="1">
    <location>
        <begin position="385"/>
        <end position="405"/>
    </location>
</feature>
<keyword evidence="3" id="KW-1185">Reference proteome</keyword>
<keyword evidence="1" id="KW-0812">Transmembrane</keyword>
<evidence type="ECO:0000313" key="2">
    <source>
        <dbReference type="EMBL" id="KGF30678.1"/>
    </source>
</evidence>
<feature type="transmembrane region" description="Helical" evidence="1">
    <location>
        <begin position="207"/>
        <end position="238"/>
    </location>
</feature>
<protein>
    <recommendedName>
        <fullName evidence="4">Glycosyltransferase</fullName>
    </recommendedName>
</protein>